<dbReference type="PRINTS" id="PR00455">
    <property type="entry name" value="HTHTETR"/>
</dbReference>
<dbReference type="PANTHER" id="PTHR43479">
    <property type="entry name" value="ACREF/ENVCD OPERON REPRESSOR-RELATED"/>
    <property type="match status" value="1"/>
</dbReference>
<reference evidence="5 6" key="1">
    <citation type="submission" date="2014-02" db="EMBL/GenBank/DDBJ databases">
        <title>Draft genome sequence of Lysinibacillus odysseyi NBRC 100172.</title>
        <authorList>
            <person name="Zhang F."/>
            <person name="Wang G."/>
            <person name="Zhang L."/>
        </authorList>
    </citation>
    <scope>NUCLEOTIDE SEQUENCE [LARGE SCALE GENOMIC DNA]</scope>
    <source>
        <strain evidence="5 6">NBRC 100172</strain>
    </source>
</reference>
<evidence type="ECO:0000259" key="4">
    <source>
        <dbReference type="PROSITE" id="PS50977"/>
    </source>
</evidence>
<dbReference type="Gene3D" id="1.10.357.10">
    <property type="entry name" value="Tetracycline Repressor, domain 2"/>
    <property type="match status" value="1"/>
</dbReference>
<evidence type="ECO:0000313" key="5">
    <source>
        <dbReference type="EMBL" id="KGR84473.1"/>
    </source>
</evidence>
<dbReference type="PROSITE" id="PS50977">
    <property type="entry name" value="HTH_TETR_2"/>
    <property type="match status" value="1"/>
</dbReference>
<dbReference type="InterPro" id="IPR009057">
    <property type="entry name" value="Homeodomain-like_sf"/>
</dbReference>
<keyword evidence="6" id="KW-1185">Reference proteome</keyword>
<keyword evidence="1" id="KW-0678">Repressor</keyword>
<dbReference type="SUPFAM" id="SSF48498">
    <property type="entry name" value="Tetracyclin repressor-like, C-terminal domain"/>
    <property type="match status" value="1"/>
</dbReference>
<proteinExistence type="predicted"/>
<name>A0A0A3INR9_9BACI</name>
<dbReference type="RefSeq" id="WP_036155194.1">
    <property type="nucleotide sequence ID" value="NZ_AVCX01000005.1"/>
</dbReference>
<gene>
    <name evidence="5" type="ORF">CD32_12885</name>
</gene>
<evidence type="ECO:0000256" key="3">
    <source>
        <dbReference type="PROSITE-ProRule" id="PRU00335"/>
    </source>
</evidence>
<dbReference type="InterPro" id="IPR050624">
    <property type="entry name" value="HTH-type_Tx_Regulator"/>
</dbReference>
<dbReference type="EMBL" id="JPVP01000056">
    <property type="protein sequence ID" value="KGR84473.1"/>
    <property type="molecule type" value="Genomic_DNA"/>
</dbReference>
<dbReference type="InterPro" id="IPR036271">
    <property type="entry name" value="Tet_transcr_reg_TetR-rel_C_sf"/>
</dbReference>
<evidence type="ECO:0000313" key="6">
    <source>
        <dbReference type="Proteomes" id="UP000030437"/>
    </source>
</evidence>
<accession>A0A0A3INR9</accession>
<feature type="DNA-binding region" description="H-T-H motif" evidence="3">
    <location>
        <begin position="35"/>
        <end position="54"/>
    </location>
</feature>
<dbReference type="InterPro" id="IPR001647">
    <property type="entry name" value="HTH_TetR"/>
</dbReference>
<dbReference type="GO" id="GO:0003677">
    <property type="term" value="F:DNA binding"/>
    <property type="evidence" value="ECO:0007669"/>
    <property type="project" value="UniProtKB-UniRule"/>
</dbReference>
<dbReference type="eggNOG" id="COG1309">
    <property type="taxonomic scope" value="Bacteria"/>
</dbReference>
<evidence type="ECO:0000256" key="2">
    <source>
        <dbReference type="ARBA" id="ARBA00023125"/>
    </source>
</evidence>
<feature type="domain" description="HTH tetR-type" evidence="4">
    <location>
        <begin position="12"/>
        <end position="72"/>
    </location>
</feature>
<evidence type="ECO:0000256" key="1">
    <source>
        <dbReference type="ARBA" id="ARBA00022491"/>
    </source>
</evidence>
<protein>
    <recommendedName>
        <fullName evidence="4">HTH tetR-type domain-containing protein</fullName>
    </recommendedName>
</protein>
<dbReference type="SUPFAM" id="SSF46689">
    <property type="entry name" value="Homeodomain-like"/>
    <property type="match status" value="1"/>
</dbReference>
<dbReference type="STRING" id="1220589.CD32_12885"/>
<dbReference type="PANTHER" id="PTHR43479:SF11">
    <property type="entry name" value="ACREF_ENVCD OPERON REPRESSOR-RELATED"/>
    <property type="match status" value="1"/>
</dbReference>
<keyword evidence="2 3" id="KW-0238">DNA-binding</keyword>
<dbReference type="Proteomes" id="UP000030437">
    <property type="component" value="Unassembled WGS sequence"/>
</dbReference>
<organism evidence="5 6">
    <name type="scientific">Lysinibacillus odysseyi 34hs-1 = NBRC 100172</name>
    <dbReference type="NCBI Taxonomy" id="1220589"/>
    <lineage>
        <taxon>Bacteria</taxon>
        <taxon>Bacillati</taxon>
        <taxon>Bacillota</taxon>
        <taxon>Bacilli</taxon>
        <taxon>Bacillales</taxon>
        <taxon>Bacillaceae</taxon>
        <taxon>Lysinibacillus</taxon>
    </lineage>
</organism>
<dbReference type="AlphaFoldDB" id="A0A0A3INR9"/>
<sequence length="196" mass="23116">MVKVEKKQQRGEEKRSLIATEALKLFKEKGYKKVTVDEIVGVCGTSKGSFYHHYKSKAEILNEQFIIADKYYEKVYAELPAEIPAKERFRVFMEKMYRYLEETFGQEFLAVIYSTSLETETHVYFRTPDRKLFMLFEKLIAEILEEQESNLSLQELKVSFIQLAMGIIYYWCTLNDPQPLYVSAKAPIEHFLNGFR</sequence>
<dbReference type="Pfam" id="PF00440">
    <property type="entry name" value="TetR_N"/>
    <property type="match status" value="1"/>
</dbReference>
<comment type="caution">
    <text evidence="5">The sequence shown here is derived from an EMBL/GenBank/DDBJ whole genome shotgun (WGS) entry which is preliminary data.</text>
</comment>
<dbReference type="OrthoDB" id="9814200at2"/>